<evidence type="ECO:0000259" key="6">
    <source>
        <dbReference type="Pfam" id="PF07980"/>
    </source>
</evidence>
<dbReference type="STRING" id="1346286.SAMN05444362_102469"/>
<evidence type="ECO:0000313" key="9">
    <source>
        <dbReference type="Proteomes" id="UP000184480"/>
    </source>
</evidence>
<evidence type="ECO:0000256" key="5">
    <source>
        <dbReference type="ARBA" id="ARBA00023237"/>
    </source>
</evidence>
<dbReference type="InterPro" id="IPR011990">
    <property type="entry name" value="TPR-like_helical_dom_sf"/>
</dbReference>
<dbReference type="Proteomes" id="UP000184480">
    <property type="component" value="Unassembled WGS sequence"/>
</dbReference>
<evidence type="ECO:0000256" key="2">
    <source>
        <dbReference type="ARBA" id="ARBA00006275"/>
    </source>
</evidence>
<dbReference type="AlphaFoldDB" id="A0A1M4XC39"/>
<keyword evidence="9" id="KW-1185">Reference proteome</keyword>
<evidence type="ECO:0000256" key="1">
    <source>
        <dbReference type="ARBA" id="ARBA00004442"/>
    </source>
</evidence>
<reference evidence="9" key="1">
    <citation type="submission" date="2016-11" db="EMBL/GenBank/DDBJ databases">
        <authorList>
            <person name="Varghese N."/>
            <person name="Submissions S."/>
        </authorList>
    </citation>
    <scope>NUCLEOTIDE SEQUENCE [LARGE SCALE GENOMIC DNA]</scope>
    <source>
        <strain evidence="9">DSM 27370</strain>
    </source>
</reference>
<keyword evidence="5" id="KW-0998">Cell outer membrane</keyword>
<dbReference type="SUPFAM" id="SSF48452">
    <property type="entry name" value="TPR-like"/>
    <property type="match status" value="1"/>
</dbReference>
<dbReference type="PROSITE" id="PS51257">
    <property type="entry name" value="PROKAR_LIPOPROTEIN"/>
    <property type="match status" value="1"/>
</dbReference>
<organism evidence="8 9">
    <name type="scientific">Dysgonomonas macrotermitis</name>
    <dbReference type="NCBI Taxonomy" id="1346286"/>
    <lineage>
        <taxon>Bacteria</taxon>
        <taxon>Pseudomonadati</taxon>
        <taxon>Bacteroidota</taxon>
        <taxon>Bacteroidia</taxon>
        <taxon>Bacteroidales</taxon>
        <taxon>Dysgonomonadaceae</taxon>
        <taxon>Dysgonomonas</taxon>
    </lineage>
</organism>
<comment type="subcellular location">
    <subcellularLocation>
        <location evidence="1">Cell outer membrane</location>
    </subcellularLocation>
</comment>
<proteinExistence type="inferred from homology"/>
<name>A0A1M4XC39_9BACT</name>
<keyword evidence="4" id="KW-0472">Membrane</keyword>
<evidence type="ECO:0000259" key="7">
    <source>
        <dbReference type="Pfam" id="PF14322"/>
    </source>
</evidence>
<dbReference type="EMBL" id="FQUC01000002">
    <property type="protein sequence ID" value="SHE91013.1"/>
    <property type="molecule type" value="Genomic_DNA"/>
</dbReference>
<dbReference type="InterPro" id="IPR033985">
    <property type="entry name" value="SusD-like_N"/>
</dbReference>
<sequence length="556" mass="63212">MRKIYLLILISVIGFSGCDLDKLPETEFTDVVFWKSETDVRAACNRMYDELRGFTYMNNTWHDSRSDEIVGTSPNSVSAGNRDVPNTSDNDWNNIYTRIFTANNILAKSQGAALDEAVLNRWDAEAYFFRAYYHFLLVKLYGDAPMMLKAIENPTDPAMYAGRTPREEVIQQCYKDLEFAAEWLPTKSKLPKSDWGRVTRSAALGMIVRIGLYEGTYSKYHSLGSDYKAHLKKSIDAAEALKKEGHGLFSNYQTLFYFEGEGPDNPENVFVKVYGPNGDSGTTVHSHSRTMENSVSITRQMVDLFLYEDGLPREKSSLKITNETSYDDALQNRDPRLKMTVYSLGEDAYKAGYIPFTNQSGNGYSIKKGFMLSEWTNMNKETVDNMIIRYAEILISYAEALYEYNGSITDEKLNETVNALRSRAGFNAKLTNSFVTANNLNMIDEIRRERTVEFIDEGLRYDDIIRWKIAEKVLPVALVGAKFVDSETSKQRKDLASRLTDANGTLNGAKVSDQADMYVIELANTRTFNPARDYLYPIPLNEINMSNGKIEQNPNW</sequence>
<feature type="domain" description="SusD-like N-terminal" evidence="7">
    <location>
        <begin position="20"/>
        <end position="212"/>
    </location>
</feature>
<accession>A0A1M4XC39</accession>
<evidence type="ECO:0000256" key="3">
    <source>
        <dbReference type="ARBA" id="ARBA00022729"/>
    </source>
</evidence>
<comment type="similarity">
    <text evidence="2">Belongs to the SusD family.</text>
</comment>
<dbReference type="RefSeq" id="WP_062183953.1">
    <property type="nucleotide sequence ID" value="NZ_BBXL01000024.1"/>
</dbReference>
<feature type="domain" description="RagB/SusD" evidence="6">
    <location>
        <begin position="293"/>
        <end position="556"/>
    </location>
</feature>
<evidence type="ECO:0000313" key="8">
    <source>
        <dbReference type="EMBL" id="SHE91013.1"/>
    </source>
</evidence>
<protein>
    <submittedName>
        <fullName evidence="8">Starch-binding associating with outer membrane</fullName>
    </submittedName>
</protein>
<dbReference type="GO" id="GO:0009279">
    <property type="term" value="C:cell outer membrane"/>
    <property type="evidence" value="ECO:0007669"/>
    <property type="project" value="UniProtKB-SubCell"/>
</dbReference>
<keyword evidence="3" id="KW-0732">Signal</keyword>
<dbReference type="Pfam" id="PF14322">
    <property type="entry name" value="SusD-like_3"/>
    <property type="match status" value="1"/>
</dbReference>
<gene>
    <name evidence="8" type="ORF">SAMN05444362_102469</name>
</gene>
<dbReference type="OrthoDB" id="1031584at2"/>
<dbReference type="Pfam" id="PF07980">
    <property type="entry name" value="SusD_RagB"/>
    <property type="match status" value="1"/>
</dbReference>
<dbReference type="Gene3D" id="1.25.40.390">
    <property type="match status" value="1"/>
</dbReference>
<dbReference type="InterPro" id="IPR012944">
    <property type="entry name" value="SusD_RagB_dom"/>
</dbReference>
<evidence type="ECO:0000256" key="4">
    <source>
        <dbReference type="ARBA" id="ARBA00023136"/>
    </source>
</evidence>